<dbReference type="RefSeq" id="WP_215821112.1">
    <property type="nucleotide sequence ID" value="NZ_JAGSOY010000053.1"/>
</dbReference>
<dbReference type="InterPro" id="IPR045175">
    <property type="entry name" value="M28_fam"/>
</dbReference>
<dbReference type="PANTHER" id="PTHR12147">
    <property type="entry name" value="METALLOPEPTIDASE M28 FAMILY MEMBER"/>
    <property type="match status" value="1"/>
</dbReference>
<gene>
    <name evidence="3" type="ORF">KCG35_17615</name>
</gene>
<feature type="transmembrane region" description="Helical" evidence="1">
    <location>
        <begin position="386"/>
        <end position="409"/>
    </location>
</feature>
<dbReference type="PANTHER" id="PTHR12147:SF26">
    <property type="entry name" value="PEPTIDASE M28 DOMAIN-CONTAINING PROTEIN"/>
    <property type="match status" value="1"/>
</dbReference>
<feature type="transmembrane region" description="Helical" evidence="1">
    <location>
        <begin position="478"/>
        <end position="498"/>
    </location>
</feature>
<dbReference type="EMBL" id="JAGSOY010000053">
    <property type="protein sequence ID" value="MBU2712889.1"/>
    <property type="molecule type" value="Genomic_DNA"/>
</dbReference>
<dbReference type="Proteomes" id="UP000690515">
    <property type="component" value="Unassembled WGS sequence"/>
</dbReference>
<feature type="transmembrane region" description="Helical" evidence="1">
    <location>
        <begin position="505"/>
        <end position="525"/>
    </location>
</feature>
<name>A0ABS5ZFU8_9GAMM</name>
<accession>A0ABS5ZFU8</accession>
<feature type="transmembrane region" description="Helical" evidence="1">
    <location>
        <begin position="421"/>
        <end position="442"/>
    </location>
</feature>
<feature type="transmembrane region" description="Helical" evidence="1">
    <location>
        <begin position="531"/>
        <end position="550"/>
    </location>
</feature>
<keyword evidence="1" id="KW-1133">Transmembrane helix</keyword>
<dbReference type="InterPro" id="IPR007484">
    <property type="entry name" value="Peptidase_M28"/>
</dbReference>
<comment type="caution">
    <text evidence="3">The sequence shown here is derived from an EMBL/GenBank/DDBJ whole genome shotgun (WGS) entry which is preliminary data.</text>
</comment>
<evidence type="ECO:0000256" key="1">
    <source>
        <dbReference type="SAM" id="Phobius"/>
    </source>
</evidence>
<dbReference type="SUPFAM" id="SSF53187">
    <property type="entry name" value="Zn-dependent exopeptidases"/>
    <property type="match status" value="1"/>
</dbReference>
<organism evidence="3 4">
    <name type="scientific">Zooshikella harenae</name>
    <dbReference type="NCBI Taxonomy" id="2827238"/>
    <lineage>
        <taxon>Bacteria</taxon>
        <taxon>Pseudomonadati</taxon>
        <taxon>Pseudomonadota</taxon>
        <taxon>Gammaproteobacteria</taxon>
        <taxon>Oceanospirillales</taxon>
        <taxon>Zooshikellaceae</taxon>
        <taxon>Zooshikella</taxon>
    </lineage>
</organism>
<dbReference type="Pfam" id="PF04389">
    <property type="entry name" value="Peptidase_M28"/>
    <property type="match status" value="1"/>
</dbReference>
<protein>
    <submittedName>
        <fullName evidence="3">M28 family peptidase</fullName>
    </submittedName>
</protein>
<sequence>KFMYSDLHEKHLSGYHQSIADIEKSNDRLPVFLCVVSILVLIFLVSYMLQPPKPLPIDASNTLFSANRAQAIYKKIFFPEKPHPTGSLAQQDVRKRLVQQLKSLGLSPKVNVGEACNGNRCGLVSNILAVIPGKNPAKKVVMTAHYDSVNASAGAADNAINVASLVEVAKVLLQQGNIKGDIILLFTDAEEQGLLGASLFVENPLFKAVDYIINLEARGNQGLSFLIESGTNQAFTALAVAKALSRPAGNAIAPFIYSHLPNASDMSVYLPKGKSGAHFAFFSNIYHYHTPLDAIDNVDLGSVQHQGNNVLELIKYIDSLDENSLNQASNKESVVYFDVLTRWVVYWNAKWTLPVMLLLCLAFIVLSVGIAQHYGGWRKQLSQMGLGFLSVPVGCILAFALTLSVEMLLKFITKTAVPWSAYPYVTLSLQVLLAILVVIQLVKKFIKNQSGLHFWLGVWSVYVVLGLSTSLMLEVASYLFIVPLMAVVFCLALLKFNVFVQSKNIYWLQFLCWVPVCLLWLPLTFWVVDGIGIMSCAIITIPVVLLVMPLSVIMNQIISPRGIVYGISLVLSALFLASLLLPVNNKNHPGVLNHWIYQGESEDFSRHFYAFVPMDLFGSEVIPPKVLNNVEGPHSAPEYIPAPWYQVFMKKRDAINIQSPLVTTWTAFEGIAKGENTGLARNSSMVNAFRVKSRRQSPYLYVKLDSPYHQLELIPSVAEDKLSSKPLWQGNELHYVGLLPEGIVLNVKGPQDSSAKLTLTVVDFAPIRSSDKNALSDLRERLDSAPSGIGDLIATGKKVRLKLKPEGGLAIIY</sequence>
<feature type="domain" description="Peptidase M28" evidence="2">
    <location>
        <begin position="126"/>
        <end position="313"/>
    </location>
</feature>
<dbReference type="Gene3D" id="3.40.630.10">
    <property type="entry name" value="Zn peptidases"/>
    <property type="match status" value="1"/>
</dbReference>
<evidence type="ECO:0000313" key="4">
    <source>
        <dbReference type="Proteomes" id="UP000690515"/>
    </source>
</evidence>
<proteinExistence type="predicted"/>
<feature type="transmembrane region" description="Helical" evidence="1">
    <location>
        <begin position="29"/>
        <end position="49"/>
    </location>
</feature>
<reference evidence="3 4" key="1">
    <citation type="submission" date="2021-04" db="EMBL/GenBank/DDBJ databases">
        <authorList>
            <person name="Pira H."/>
            <person name="Risdian C."/>
            <person name="Wink J."/>
        </authorList>
    </citation>
    <scope>NUCLEOTIDE SEQUENCE [LARGE SCALE GENOMIC DNA]</scope>
    <source>
        <strain evidence="3 4">WH53</strain>
    </source>
</reference>
<feature type="transmembrane region" description="Helical" evidence="1">
    <location>
        <begin position="562"/>
        <end position="583"/>
    </location>
</feature>
<evidence type="ECO:0000259" key="2">
    <source>
        <dbReference type="Pfam" id="PF04389"/>
    </source>
</evidence>
<feature type="non-terminal residue" evidence="3">
    <location>
        <position position="1"/>
    </location>
</feature>
<feature type="transmembrane region" description="Helical" evidence="1">
    <location>
        <begin position="454"/>
        <end position="472"/>
    </location>
</feature>
<feature type="transmembrane region" description="Helical" evidence="1">
    <location>
        <begin position="351"/>
        <end position="374"/>
    </location>
</feature>
<keyword evidence="1" id="KW-0812">Transmembrane</keyword>
<evidence type="ECO:0000313" key="3">
    <source>
        <dbReference type="EMBL" id="MBU2712889.1"/>
    </source>
</evidence>
<keyword evidence="4" id="KW-1185">Reference proteome</keyword>
<keyword evidence="1" id="KW-0472">Membrane</keyword>